<dbReference type="GO" id="GO:0005737">
    <property type="term" value="C:cytoplasm"/>
    <property type="evidence" value="ECO:0007669"/>
    <property type="project" value="UniProtKB-SubCell"/>
</dbReference>
<dbReference type="InterPro" id="IPR058679">
    <property type="entry name" value="RlmG_N"/>
</dbReference>
<dbReference type="OrthoDB" id="29650at2"/>
<organism evidence="9 10">
    <name type="scientific">Paraglaciecola mesophila KMM 241</name>
    <dbReference type="NCBI Taxonomy" id="1128912"/>
    <lineage>
        <taxon>Bacteria</taxon>
        <taxon>Pseudomonadati</taxon>
        <taxon>Pseudomonadota</taxon>
        <taxon>Gammaproteobacteria</taxon>
        <taxon>Alteromonadales</taxon>
        <taxon>Alteromonadaceae</taxon>
        <taxon>Paraglaciecola</taxon>
    </lineage>
</organism>
<comment type="function">
    <text evidence="6">Specifically methylates the guanine in position 1835 (m2G1835) of 23S rRNA.</text>
</comment>
<dbReference type="InterPro" id="IPR046977">
    <property type="entry name" value="RsmC/RlmG"/>
</dbReference>
<evidence type="ECO:0000256" key="6">
    <source>
        <dbReference type="HAMAP-Rule" id="MF_01859"/>
    </source>
</evidence>
<dbReference type="AlphaFoldDB" id="K6XV49"/>
<dbReference type="PROSITE" id="PS00092">
    <property type="entry name" value="N6_MTASE"/>
    <property type="match status" value="1"/>
</dbReference>
<feature type="domain" description="Methyltransferase small" evidence="7">
    <location>
        <begin position="205"/>
        <end position="379"/>
    </location>
</feature>
<dbReference type="Pfam" id="PF26049">
    <property type="entry name" value="RLMG_N"/>
    <property type="match status" value="1"/>
</dbReference>
<comment type="subcellular location">
    <subcellularLocation>
        <location evidence="6">Cytoplasm</location>
    </subcellularLocation>
</comment>
<evidence type="ECO:0000259" key="7">
    <source>
        <dbReference type="Pfam" id="PF05175"/>
    </source>
</evidence>
<comment type="caution">
    <text evidence="9">The sequence shown here is derived from an EMBL/GenBank/DDBJ whole genome shotgun (WGS) entry which is preliminary data.</text>
</comment>
<dbReference type="InterPro" id="IPR029063">
    <property type="entry name" value="SAM-dependent_MTases_sf"/>
</dbReference>
<dbReference type="SUPFAM" id="SSF53335">
    <property type="entry name" value="S-adenosyl-L-methionine-dependent methyltransferases"/>
    <property type="match status" value="1"/>
</dbReference>
<reference evidence="9 10" key="1">
    <citation type="journal article" date="2017" name="Antonie Van Leeuwenhoek">
        <title>Rhizobium rhizosphaerae sp. nov., a novel species isolated from rice rhizosphere.</title>
        <authorList>
            <person name="Zhao J.J."/>
            <person name="Zhang J."/>
            <person name="Zhang R.J."/>
            <person name="Zhang C.W."/>
            <person name="Yin H.Q."/>
            <person name="Zhang X.X."/>
        </authorList>
    </citation>
    <scope>NUCLEOTIDE SEQUENCE [LARGE SCALE GENOMIC DNA]</scope>
    <source>
        <strain evidence="9 10">KMM 241</strain>
    </source>
</reference>
<evidence type="ECO:0000256" key="4">
    <source>
        <dbReference type="ARBA" id="ARBA00022679"/>
    </source>
</evidence>
<evidence type="ECO:0000313" key="10">
    <source>
        <dbReference type="Proteomes" id="UP000006263"/>
    </source>
</evidence>
<evidence type="ECO:0000256" key="3">
    <source>
        <dbReference type="ARBA" id="ARBA00022603"/>
    </source>
</evidence>
<dbReference type="RefSeq" id="WP_006992645.1">
    <property type="nucleotide sequence ID" value="NZ_BAEP01000047.1"/>
</dbReference>
<dbReference type="PANTHER" id="PTHR47816">
    <property type="entry name" value="RIBOSOMAL RNA SMALL SUBUNIT METHYLTRANSFERASE C"/>
    <property type="match status" value="1"/>
</dbReference>
<dbReference type="Gene3D" id="3.40.50.150">
    <property type="entry name" value="Vaccinia Virus protein VP39"/>
    <property type="match status" value="2"/>
</dbReference>
<dbReference type="Proteomes" id="UP000006263">
    <property type="component" value="Unassembled WGS sequence"/>
</dbReference>
<proteinExistence type="inferred from homology"/>
<gene>
    <name evidence="6 9" type="primary">rlmG</name>
    <name evidence="9" type="ORF">GMES_2198</name>
</gene>
<dbReference type="GO" id="GO:0003676">
    <property type="term" value="F:nucleic acid binding"/>
    <property type="evidence" value="ECO:0007669"/>
    <property type="project" value="InterPro"/>
</dbReference>
<comment type="catalytic activity">
    <reaction evidence="6">
        <text>guanosine(1835) in 23S rRNA + S-adenosyl-L-methionine = N(2)-methylguanosine(1835) in 23S rRNA + S-adenosyl-L-homocysteine + H(+)</text>
        <dbReference type="Rhea" id="RHEA:42744"/>
        <dbReference type="Rhea" id="RHEA-COMP:10217"/>
        <dbReference type="Rhea" id="RHEA-COMP:10218"/>
        <dbReference type="ChEBI" id="CHEBI:15378"/>
        <dbReference type="ChEBI" id="CHEBI:57856"/>
        <dbReference type="ChEBI" id="CHEBI:59789"/>
        <dbReference type="ChEBI" id="CHEBI:74269"/>
        <dbReference type="ChEBI" id="CHEBI:74481"/>
        <dbReference type="EC" id="2.1.1.174"/>
    </reaction>
</comment>
<keyword evidence="3 6" id="KW-0489">Methyltransferase</keyword>
<comment type="similarity">
    <text evidence="6">Belongs to the methyltransferase superfamily. RlmG family.</text>
</comment>
<dbReference type="InterPro" id="IPR002052">
    <property type="entry name" value="DNA_methylase_N6_adenine_CS"/>
</dbReference>
<dbReference type="EC" id="2.1.1.174" evidence="6"/>
<evidence type="ECO:0000259" key="8">
    <source>
        <dbReference type="Pfam" id="PF26049"/>
    </source>
</evidence>
<dbReference type="PANTHER" id="PTHR47816:SF5">
    <property type="entry name" value="RIBOSOMAL RNA LARGE SUBUNIT METHYLTRANSFERASE G"/>
    <property type="match status" value="1"/>
</dbReference>
<evidence type="ECO:0000256" key="1">
    <source>
        <dbReference type="ARBA" id="ARBA00022490"/>
    </source>
</evidence>
<dbReference type="PIRSF" id="PIRSF037565">
    <property type="entry name" value="RRNA_m2G_Mtase_RsmD_prd"/>
    <property type="match status" value="1"/>
</dbReference>
<feature type="domain" description="RlmG N-terminal" evidence="8">
    <location>
        <begin position="3"/>
        <end position="184"/>
    </location>
</feature>
<dbReference type="EMBL" id="BAEP01000047">
    <property type="protein sequence ID" value="GAC24494.1"/>
    <property type="molecule type" value="Genomic_DNA"/>
</dbReference>
<evidence type="ECO:0000313" key="9">
    <source>
        <dbReference type="EMBL" id="GAC24494.1"/>
    </source>
</evidence>
<evidence type="ECO:0000256" key="5">
    <source>
        <dbReference type="ARBA" id="ARBA00022691"/>
    </source>
</evidence>
<keyword evidence="4 6" id="KW-0808">Transferase</keyword>
<dbReference type="CDD" id="cd02440">
    <property type="entry name" value="AdoMet_MTases"/>
    <property type="match status" value="1"/>
</dbReference>
<dbReference type="eggNOG" id="COG2813">
    <property type="taxonomic scope" value="Bacteria"/>
</dbReference>
<keyword evidence="5 6" id="KW-0949">S-adenosyl-L-methionine</keyword>
<dbReference type="InterPro" id="IPR007848">
    <property type="entry name" value="Small_mtfrase_dom"/>
</dbReference>
<dbReference type="GO" id="GO:0052916">
    <property type="term" value="F:23S rRNA (guanine(1835)-N(2))-methyltransferase activity"/>
    <property type="evidence" value="ECO:0007669"/>
    <property type="project" value="UniProtKB-EC"/>
</dbReference>
<dbReference type="Pfam" id="PF05175">
    <property type="entry name" value="MTS"/>
    <property type="match status" value="1"/>
</dbReference>
<evidence type="ECO:0000256" key="2">
    <source>
        <dbReference type="ARBA" id="ARBA00022552"/>
    </source>
</evidence>
<keyword evidence="1 6" id="KW-0963">Cytoplasm</keyword>
<dbReference type="HAMAP" id="MF_01859">
    <property type="entry name" value="23SrRNA_methyltr_G"/>
    <property type="match status" value="1"/>
</dbReference>
<name>K6XV49_9ALTE</name>
<keyword evidence="2 6" id="KW-0698">rRNA processing</keyword>
<sequence>MKTELTLLDHSYELLRYPAENQHVSWQAWDSADEYLMEYVAQNITDLNGLNIQIYNDDFGALGVWFATNNAPLWISDSFVAHKALALNLERNHLPIDSVNAQNSMYQVNKKADLVLIKVPKTLALLEQQLIDLQSSVTPETRVIAAGKANAIQKSTLALFEKHLGVTTTSLAKKKSRLIFCQYDGVKQSVSPYPTKWKTDNTLFTISNLANVFSRQQLDIGARVLLAHLPDANHKRIVDLGCGNGVLGLHVLHKSPDAHVIFVDESFMAIASAKMNIEQNMPDKLGQCEFIVSNCLEEYLSSGENEATVDIVLCNPPFHQQNTITDHIALQMFKDSKRILKHAGELRVVGNRHLDYPQTIKRLFGHYKVLASDRKFSILSAIKK</sequence>
<accession>K6XV49</accession>
<protein>
    <recommendedName>
        <fullName evidence="6">Ribosomal RNA large subunit methyltransferase G</fullName>
        <ecNumber evidence="6">2.1.1.174</ecNumber>
    </recommendedName>
    <alternativeName>
        <fullName evidence="6">23S rRNA m2G1835 methyltransferase</fullName>
    </alternativeName>
    <alternativeName>
        <fullName evidence="6">rRNA (guanine-N(2)-)-methyltransferase RlmG</fullName>
    </alternativeName>
</protein>
<dbReference type="InterPro" id="IPR017237">
    <property type="entry name" value="RLMG"/>
</dbReference>